<proteinExistence type="predicted"/>
<name>A0A3N4KN20_9PEZI</name>
<keyword evidence="2" id="KW-1185">Reference proteome</keyword>
<dbReference type="InParanoid" id="A0A3N4KN20"/>
<evidence type="ECO:0000313" key="1">
    <source>
        <dbReference type="EMBL" id="RPB07225.1"/>
    </source>
</evidence>
<gene>
    <name evidence="1" type="ORF">P167DRAFT_549918</name>
</gene>
<accession>A0A3N4KN20</accession>
<dbReference type="OrthoDB" id="10336018at2759"/>
<evidence type="ECO:0000313" key="2">
    <source>
        <dbReference type="Proteomes" id="UP000277580"/>
    </source>
</evidence>
<sequence>MFSFAGKEIWPFNNMRTRYSKVLSFIMTYRAELARHTQTLAEACFLIVHWGGLHSWLTLTGRRSRHPYDEVKNIAHYLEFSPPPTTRYRAQDQEEEVKALLCWLEELMEVGNDAFLGLFKEVNTLKMLESGGDLLPMLEYWEQRQERIQAMKQWAEEVERAMWKTRRLLGSRVSGDERPWSLFDEESIAWYYYRDEKAPTHTYIPI</sequence>
<organism evidence="1 2">
    <name type="scientific">Morchella conica CCBAS932</name>
    <dbReference type="NCBI Taxonomy" id="1392247"/>
    <lineage>
        <taxon>Eukaryota</taxon>
        <taxon>Fungi</taxon>
        <taxon>Dikarya</taxon>
        <taxon>Ascomycota</taxon>
        <taxon>Pezizomycotina</taxon>
        <taxon>Pezizomycetes</taxon>
        <taxon>Pezizales</taxon>
        <taxon>Morchellaceae</taxon>
        <taxon>Morchella</taxon>
    </lineage>
</organism>
<reference evidence="1 2" key="1">
    <citation type="journal article" date="2018" name="Nat. Ecol. Evol.">
        <title>Pezizomycetes genomes reveal the molecular basis of ectomycorrhizal truffle lifestyle.</title>
        <authorList>
            <person name="Murat C."/>
            <person name="Payen T."/>
            <person name="Noel B."/>
            <person name="Kuo A."/>
            <person name="Morin E."/>
            <person name="Chen J."/>
            <person name="Kohler A."/>
            <person name="Krizsan K."/>
            <person name="Balestrini R."/>
            <person name="Da Silva C."/>
            <person name="Montanini B."/>
            <person name="Hainaut M."/>
            <person name="Levati E."/>
            <person name="Barry K.W."/>
            <person name="Belfiori B."/>
            <person name="Cichocki N."/>
            <person name="Clum A."/>
            <person name="Dockter R.B."/>
            <person name="Fauchery L."/>
            <person name="Guy J."/>
            <person name="Iotti M."/>
            <person name="Le Tacon F."/>
            <person name="Lindquist E.A."/>
            <person name="Lipzen A."/>
            <person name="Malagnac F."/>
            <person name="Mello A."/>
            <person name="Molinier V."/>
            <person name="Miyauchi S."/>
            <person name="Poulain J."/>
            <person name="Riccioni C."/>
            <person name="Rubini A."/>
            <person name="Sitrit Y."/>
            <person name="Splivallo R."/>
            <person name="Traeger S."/>
            <person name="Wang M."/>
            <person name="Zifcakova L."/>
            <person name="Wipf D."/>
            <person name="Zambonelli A."/>
            <person name="Paolocci F."/>
            <person name="Nowrousian M."/>
            <person name="Ottonello S."/>
            <person name="Baldrian P."/>
            <person name="Spatafora J.W."/>
            <person name="Henrissat B."/>
            <person name="Nagy L.G."/>
            <person name="Aury J.M."/>
            <person name="Wincker P."/>
            <person name="Grigoriev I.V."/>
            <person name="Bonfante P."/>
            <person name="Martin F.M."/>
        </authorList>
    </citation>
    <scope>NUCLEOTIDE SEQUENCE [LARGE SCALE GENOMIC DNA]</scope>
    <source>
        <strain evidence="1 2">CCBAS932</strain>
    </source>
</reference>
<dbReference type="AlphaFoldDB" id="A0A3N4KN20"/>
<dbReference type="EMBL" id="ML119190">
    <property type="protein sequence ID" value="RPB07225.1"/>
    <property type="molecule type" value="Genomic_DNA"/>
</dbReference>
<protein>
    <submittedName>
        <fullName evidence="1">Uncharacterized protein</fullName>
    </submittedName>
</protein>
<dbReference type="Proteomes" id="UP000277580">
    <property type="component" value="Unassembled WGS sequence"/>
</dbReference>